<gene>
    <name evidence="1" type="ORF">PHLGIDRAFT_448694</name>
</gene>
<proteinExistence type="predicted"/>
<sequence length="160" mass="17349">MTELANLPDGTYKIVNLSSGFIVGRSVQEDRSGRPKGIFTLNPDGTPIDGGRIWTLENVGGGKYKLQAGGAPVGVAEDLLWAFLTEPEQASAGEWRIIPVPQMAKDAFLIVRPDLERGWVAATGEHIDHQQIAVKPLIVQPSFPPRYPPSEVFIITPHAA</sequence>
<accession>A0A0C3NNM1</accession>
<dbReference type="HOGENOM" id="CLU_115968_3_0_1"/>
<dbReference type="Proteomes" id="UP000053257">
    <property type="component" value="Unassembled WGS sequence"/>
</dbReference>
<evidence type="ECO:0000313" key="1">
    <source>
        <dbReference type="EMBL" id="KIP06704.1"/>
    </source>
</evidence>
<dbReference type="GO" id="GO:0004867">
    <property type="term" value="F:serine-type endopeptidase inhibitor activity"/>
    <property type="evidence" value="ECO:0007669"/>
    <property type="project" value="InterPro"/>
</dbReference>
<evidence type="ECO:0008006" key="3">
    <source>
        <dbReference type="Google" id="ProtNLM"/>
    </source>
</evidence>
<organism evidence="1 2">
    <name type="scientific">Phlebiopsis gigantea (strain 11061_1 CR5-6)</name>
    <name type="common">White-rot fungus</name>
    <name type="synonym">Peniophora gigantea</name>
    <dbReference type="NCBI Taxonomy" id="745531"/>
    <lineage>
        <taxon>Eukaryota</taxon>
        <taxon>Fungi</taxon>
        <taxon>Dikarya</taxon>
        <taxon>Basidiomycota</taxon>
        <taxon>Agaricomycotina</taxon>
        <taxon>Agaricomycetes</taxon>
        <taxon>Polyporales</taxon>
        <taxon>Phanerochaetaceae</taxon>
        <taxon>Phlebiopsis</taxon>
    </lineage>
</organism>
<dbReference type="Gene3D" id="2.80.10.50">
    <property type="match status" value="1"/>
</dbReference>
<reference evidence="1 2" key="1">
    <citation type="journal article" date="2014" name="PLoS Genet.">
        <title>Analysis of the Phlebiopsis gigantea genome, transcriptome and secretome provides insight into its pioneer colonization strategies of wood.</title>
        <authorList>
            <person name="Hori C."/>
            <person name="Ishida T."/>
            <person name="Igarashi K."/>
            <person name="Samejima M."/>
            <person name="Suzuki H."/>
            <person name="Master E."/>
            <person name="Ferreira P."/>
            <person name="Ruiz-Duenas F.J."/>
            <person name="Held B."/>
            <person name="Canessa P."/>
            <person name="Larrondo L.F."/>
            <person name="Schmoll M."/>
            <person name="Druzhinina I.S."/>
            <person name="Kubicek C.P."/>
            <person name="Gaskell J.A."/>
            <person name="Kersten P."/>
            <person name="St John F."/>
            <person name="Glasner J."/>
            <person name="Sabat G."/>
            <person name="Splinter BonDurant S."/>
            <person name="Syed K."/>
            <person name="Yadav J."/>
            <person name="Mgbeahuruike A.C."/>
            <person name="Kovalchuk A."/>
            <person name="Asiegbu F.O."/>
            <person name="Lackner G."/>
            <person name="Hoffmeister D."/>
            <person name="Rencoret J."/>
            <person name="Gutierrez A."/>
            <person name="Sun H."/>
            <person name="Lindquist E."/>
            <person name="Barry K."/>
            <person name="Riley R."/>
            <person name="Grigoriev I.V."/>
            <person name="Henrissat B."/>
            <person name="Kues U."/>
            <person name="Berka R.M."/>
            <person name="Martinez A.T."/>
            <person name="Covert S.F."/>
            <person name="Blanchette R.A."/>
            <person name="Cullen D."/>
        </authorList>
    </citation>
    <scope>NUCLEOTIDE SEQUENCE [LARGE SCALE GENOMIC DNA]</scope>
    <source>
        <strain evidence="1 2">11061_1 CR5-6</strain>
    </source>
</reference>
<dbReference type="Pfam" id="PF16850">
    <property type="entry name" value="Inhibitor_I66"/>
    <property type="match status" value="1"/>
</dbReference>
<protein>
    <recommendedName>
        <fullName evidence="3">Ricin B lectin domain-containing protein</fullName>
    </recommendedName>
</protein>
<dbReference type="OrthoDB" id="2794653at2759"/>
<dbReference type="CDD" id="cd23428">
    <property type="entry name" value="beta-trefoil_Ricin_SPI"/>
    <property type="match status" value="1"/>
</dbReference>
<evidence type="ECO:0000313" key="2">
    <source>
        <dbReference type="Proteomes" id="UP000053257"/>
    </source>
</evidence>
<dbReference type="AlphaFoldDB" id="A0A0C3NNM1"/>
<dbReference type="InterPro" id="IPR031755">
    <property type="entry name" value="Inhibitor_I66"/>
</dbReference>
<dbReference type="STRING" id="745531.A0A0C3NNM1"/>
<keyword evidence="2" id="KW-1185">Reference proteome</keyword>
<name>A0A0C3NNM1_PHLG1</name>
<dbReference type="EMBL" id="KN840512">
    <property type="protein sequence ID" value="KIP06704.1"/>
    <property type="molecule type" value="Genomic_DNA"/>
</dbReference>